<dbReference type="EMBL" id="RJVA01000016">
    <property type="protein sequence ID" value="ROQ89833.1"/>
    <property type="molecule type" value="Genomic_DNA"/>
</dbReference>
<protein>
    <submittedName>
        <fullName evidence="1">Uncharacterized protein</fullName>
    </submittedName>
</protein>
<proteinExistence type="predicted"/>
<reference evidence="1 2" key="1">
    <citation type="submission" date="2018-11" db="EMBL/GenBank/DDBJ databases">
        <title>Genomic Encyclopedia of Type Strains, Phase IV (KMG-IV): sequencing the most valuable type-strain genomes for metagenomic binning, comparative biology and taxonomic classification.</title>
        <authorList>
            <person name="Goeker M."/>
        </authorList>
    </citation>
    <scope>NUCLEOTIDE SEQUENCE [LARGE SCALE GENOMIC DNA]</scope>
    <source>
        <strain evidence="1 2">DSM 22027</strain>
    </source>
</reference>
<dbReference type="AlphaFoldDB" id="A0A3N1UI81"/>
<keyword evidence="2" id="KW-1185">Reference proteome</keyword>
<gene>
    <name evidence="1" type="ORF">EDC27_2949</name>
</gene>
<organism evidence="1 2">
    <name type="scientific">Desulfosoma caldarium</name>
    <dbReference type="NCBI Taxonomy" id="610254"/>
    <lineage>
        <taxon>Bacteria</taxon>
        <taxon>Pseudomonadati</taxon>
        <taxon>Thermodesulfobacteriota</taxon>
        <taxon>Syntrophobacteria</taxon>
        <taxon>Syntrophobacterales</taxon>
        <taxon>Syntrophobacteraceae</taxon>
        <taxon>Desulfosoma</taxon>
    </lineage>
</organism>
<evidence type="ECO:0000313" key="2">
    <source>
        <dbReference type="Proteomes" id="UP000276223"/>
    </source>
</evidence>
<accession>A0A3N1UI81</accession>
<name>A0A3N1UI81_9BACT</name>
<dbReference type="Proteomes" id="UP000276223">
    <property type="component" value="Unassembled WGS sequence"/>
</dbReference>
<comment type="caution">
    <text evidence="1">The sequence shown here is derived from an EMBL/GenBank/DDBJ whole genome shotgun (WGS) entry which is preliminary data.</text>
</comment>
<sequence>MHCNGWLLSQHPRGGGGGWFPLIQPPLEANSFLHHHTETHVVGTSTQKYPRKDDRQKIEAATGLDLSGYLERGYTAVRVDYRGSGL</sequence>
<evidence type="ECO:0000313" key="1">
    <source>
        <dbReference type="EMBL" id="ROQ89833.1"/>
    </source>
</evidence>